<evidence type="ECO:0000313" key="2">
    <source>
        <dbReference type="EMBL" id="KAK6912068.1"/>
    </source>
</evidence>
<accession>A0AAN8U861</accession>
<name>A0AAN8U861_9MAGN</name>
<comment type="caution">
    <text evidence="2">The sequence shown here is derived from an EMBL/GenBank/DDBJ whole genome shotgun (WGS) entry which is preliminary data.</text>
</comment>
<dbReference type="AlphaFoldDB" id="A0AAN8U861"/>
<dbReference type="PANTHER" id="PTHR35461">
    <property type="entry name" value="BNAANNG14610D PROTEIN"/>
    <property type="match status" value="1"/>
</dbReference>
<dbReference type="EMBL" id="JBAMMX010000028">
    <property type="protein sequence ID" value="KAK6912068.1"/>
    <property type="molecule type" value="Genomic_DNA"/>
</dbReference>
<dbReference type="PANTHER" id="PTHR35461:SF1">
    <property type="entry name" value="LOW PROTEIN: ATP-DEPENDENT RNA HELICASE-LIKE PROTEIN"/>
    <property type="match status" value="1"/>
</dbReference>
<dbReference type="InterPro" id="IPR027417">
    <property type="entry name" value="P-loop_NTPase"/>
</dbReference>
<dbReference type="Proteomes" id="UP001370490">
    <property type="component" value="Unassembled WGS sequence"/>
</dbReference>
<evidence type="ECO:0000313" key="3">
    <source>
        <dbReference type="Proteomes" id="UP001370490"/>
    </source>
</evidence>
<dbReference type="Gene3D" id="3.40.50.300">
    <property type="entry name" value="P-loop containing nucleotide triphosphate hydrolases"/>
    <property type="match status" value="2"/>
</dbReference>
<proteinExistence type="predicted"/>
<organism evidence="2 3">
    <name type="scientific">Dillenia turbinata</name>
    <dbReference type="NCBI Taxonomy" id="194707"/>
    <lineage>
        <taxon>Eukaryota</taxon>
        <taxon>Viridiplantae</taxon>
        <taxon>Streptophyta</taxon>
        <taxon>Embryophyta</taxon>
        <taxon>Tracheophyta</taxon>
        <taxon>Spermatophyta</taxon>
        <taxon>Magnoliopsida</taxon>
        <taxon>eudicotyledons</taxon>
        <taxon>Gunneridae</taxon>
        <taxon>Pentapetalae</taxon>
        <taxon>Dilleniales</taxon>
        <taxon>Dilleniaceae</taxon>
        <taxon>Dillenia</taxon>
    </lineage>
</organism>
<keyword evidence="3" id="KW-1185">Reference proteome</keyword>
<protein>
    <submittedName>
        <fullName evidence="2">Uncharacterized protein</fullName>
    </submittedName>
</protein>
<evidence type="ECO:0000256" key="1">
    <source>
        <dbReference type="SAM" id="MobiDB-lite"/>
    </source>
</evidence>
<sequence length="435" mass="48600">MDKGETSHGYHKSNFIFFSCGHIAPPDGIFPVAVSCGPSGQPFDFSYSSRGSSNMIQELGLLLCNLVAVAPEGVAVFFSSLHLNMKDLFMIHGRPQASLTGLRRKGICLENLEEVHIYQSALSDGLDHVMVGLPYPSPFDIELMEGVKHTENLGDVNTAKPQFAVDSIHAGGAIRHINDYAAMLLVYSRYAPDPSKRSFCHPSNKLPHPQWIKDRLVPTTDNYGQLCNITCPKTIMYCLCQDSAISMLARTKKLSCIYPNNGYQKLPKATQFNPLSCGNINPKIHQLDQLQTDFSDHLESGPVTLKRSENNTIMSFSSQSQRSQQDMPSGSYMKKSPVKNNRNGGGREVKKMESFQESNKGFICPPSANGRAYLLAQKIKELEMMDVGNMDHVLDVEEVLHYYSRLTCPAYLDIVDKFFLDMYSELFVSPPYLRD</sequence>
<feature type="region of interest" description="Disordered" evidence="1">
    <location>
        <begin position="316"/>
        <end position="347"/>
    </location>
</feature>
<feature type="compositionally biased region" description="Low complexity" evidence="1">
    <location>
        <begin position="316"/>
        <end position="325"/>
    </location>
</feature>
<gene>
    <name evidence="2" type="ORF">RJ641_024161</name>
</gene>
<reference evidence="2 3" key="1">
    <citation type="submission" date="2023-12" db="EMBL/GenBank/DDBJ databases">
        <title>A high-quality genome assembly for Dillenia turbinata (Dilleniales).</title>
        <authorList>
            <person name="Chanderbali A."/>
        </authorList>
    </citation>
    <scope>NUCLEOTIDE SEQUENCE [LARGE SCALE GENOMIC DNA]</scope>
    <source>
        <strain evidence="2">LSX21</strain>
        <tissue evidence="2">Leaf</tissue>
    </source>
</reference>